<dbReference type="InterPro" id="IPR004453">
    <property type="entry name" value="QueG"/>
</dbReference>
<reference evidence="7 8" key="1">
    <citation type="submission" date="2019-12" db="EMBL/GenBank/DDBJ databases">
        <title>Defluviitalea raffinosedens, isolated from a biogas fermenter, genome sequencing and characterization.</title>
        <authorList>
            <person name="Rettenmaier R."/>
            <person name="Schneider M."/>
            <person name="Neuhaus K."/>
            <person name="Liebl W."/>
            <person name="Zverlov V."/>
        </authorList>
    </citation>
    <scope>NUCLEOTIDE SEQUENCE [LARGE SCALE GENOMIC DNA]</scope>
    <source>
        <strain evidence="7 8">249c-K6</strain>
    </source>
</reference>
<dbReference type="GO" id="GO:0008616">
    <property type="term" value="P:tRNA queuosine(34) biosynthetic process"/>
    <property type="evidence" value="ECO:0007669"/>
    <property type="project" value="UniProtKB-KW"/>
</dbReference>
<keyword evidence="2" id="KW-0963">Cytoplasm</keyword>
<dbReference type="InterPro" id="IPR017896">
    <property type="entry name" value="4Fe4S_Fe-S-bd"/>
</dbReference>
<gene>
    <name evidence="7" type="primary">queG</name>
    <name evidence="7" type="ORF">GND95_06595</name>
</gene>
<evidence type="ECO:0000256" key="2">
    <source>
        <dbReference type="ARBA" id="ARBA00022490"/>
    </source>
</evidence>
<organism evidence="7 8">
    <name type="scientific">Defluviitalea raffinosedens</name>
    <dbReference type="NCBI Taxonomy" id="1450156"/>
    <lineage>
        <taxon>Bacteria</taxon>
        <taxon>Bacillati</taxon>
        <taxon>Bacillota</taxon>
        <taxon>Clostridia</taxon>
        <taxon>Lachnospirales</taxon>
        <taxon>Defluviitaleaceae</taxon>
        <taxon>Defluviitalea</taxon>
    </lineage>
</organism>
<dbReference type="PANTHER" id="PTHR30002:SF4">
    <property type="entry name" value="EPOXYQUEUOSINE REDUCTASE"/>
    <property type="match status" value="1"/>
</dbReference>
<evidence type="ECO:0000313" key="7">
    <source>
        <dbReference type="EMBL" id="KAE9634976.1"/>
    </source>
</evidence>
<keyword evidence="1" id="KW-0411">Iron-sulfur</keyword>
<dbReference type="RefSeq" id="WP_158740062.1">
    <property type="nucleotide sequence ID" value="NZ_WSLF01000004.1"/>
</dbReference>
<dbReference type="Pfam" id="PF08331">
    <property type="entry name" value="QueG_DUF1730"/>
    <property type="match status" value="1"/>
</dbReference>
<dbReference type="InterPro" id="IPR013542">
    <property type="entry name" value="QueG_DUF1730"/>
</dbReference>
<dbReference type="EC" id="1.17.99.6" evidence="7"/>
<dbReference type="SUPFAM" id="SSF46548">
    <property type="entry name" value="alpha-helical ferredoxin"/>
    <property type="match status" value="1"/>
</dbReference>
<evidence type="ECO:0000256" key="1">
    <source>
        <dbReference type="ARBA" id="ARBA00022485"/>
    </source>
</evidence>
<dbReference type="OrthoDB" id="9784571at2"/>
<dbReference type="NCBIfam" id="TIGR00276">
    <property type="entry name" value="tRNA epoxyqueuosine(34) reductase QueG"/>
    <property type="match status" value="1"/>
</dbReference>
<keyword evidence="8" id="KW-1185">Reference proteome</keyword>
<evidence type="ECO:0000256" key="3">
    <source>
        <dbReference type="ARBA" id="ARBA00022694"/>
    </source>
</evidence>
<dbReference type="AlphaFoldDB" id="A0A7C8LHD8"/>
<keyword evidence="5 7" id="KW-0560">Oxidoreductase</keyword>
<dbReference type="Pfam" id="PF13484">
    <property type="entry name" value="Fer4_16"/>
    <property type="match status" value="1"/>
</dbReference>
<name>A0A7C8LHD8_9FIRM</name>
<keyword evidence="3" id="KW-0819">tRNA processing</keyword>
<dbReference type="GO" id="GO:0052693">
    <property type="term" value="F:epoxyqueuosine reductase activity"/>
    <property type="evidence" value="ECO:0007669"/>
    <property type="project" value="UniProtKB-EC"/>
</dbReference>
<accession>A0A7C8LHD8</accession>
<comment type="caution">
    <text evidence="7">The sequence shown here is derived from an EMBL/GenBank/DDBJ whole genome shotgun (WGS) entry which is preliminary data.</text>
</comment>
<protein>
    <submittedName>
        <fullName evidence="7">tRNA epoxyqueuosine(34) reductase QueG</fullName>
        <ecNumber evidence="7">1.17.99.6</ecNumber>
    </submittedName>
</protein>
<keyword evidence="1" id="KW-0479">Metal-binding</keyword>
<feature type="domain" description="4Fe-4S ferredoxin-type" evidence="6">
    <location>
        <begin position="162"/>
        <end position="194"/>
    </location>
</feature>
<dbReference type="Gene3D" id="3.30.70.3270">
    <property type="match status" value="1"/>
</dbReference>
<keyword evidence="1" id="KW-0004">4Fe-4S</keyword>
<dbReference type="PROSITE" id="PS51379">
    <property type="entry name" value="4FE4S_FER_2"/>
    <property type="match status" value="1"/>
</dbReference>
<dbReference type="Proteomes" id="UP000483018">
    <property type="component" value="Unassembled WGS sequence"/>
</dbReference>
<evidence type="ECO:0000259" key="6">
    <source>
        <dbReference type="PROSITE" id="PS51379"/>
    </source>
</evidence>
<proteinExistence type="predicted"/>
<dbReference type="PANTHER" id="PTHR30002">
    <property type="entry name" value="EPOXYQUEUOSINE REDUCTASE"/>
    <property type="match status" value="1"/>
</dbReference>
<dbReference type="GO" id="GO:0051539">
    <property type="term" value="F:4 iron, 4 sulfur cluster binding"/>
    <property type="evidence" value="ECO:0007669"/>
    <property type="project" value="UniProtKB-KW"/>
</dbReference>
<sequence length="300" mass="35493">MKEELIRFCNSIKIEYVGIAPSGPYYDFEEIWKKQIERGFVCGFEELDIEKRIYPHLTLEDVKSVIVCLFPYYTGTAENSNISKYTYGMDYHILAKEKLEQIGQFLSERIENFHYKAFVDTGPLNDRYLAYKAGLGFRGINSHIITDQYGSYVFIGYILNNYPFETDKPQERTCYQCFNCVRSCPGQCIKGDFTINPLRCKSYITQKKGELSQEDIDILRKHQLIWGCDVCQDVCPHNRKVDKTPIDEFWKDLIYNIDYEELSQISNKEFIRRYKDRAFSWRGKKILTRNHKIIHEPTKE</sequence>
<keyword evidence="1" id="KW-0408">Iron</keyword>
<evidence type="ECO:0000313" key="8">
    <source>
        <dbReference type="Proteomes" id="UP000483018"/>
    </source>
</evidence>
<keyword evidence="4" id="KW-0671">Queuosine biosynthesis</keyword>
<dbReference type="EMBL" id="WSLF01000004">
    <property type="protein sequence ID" value="KAE9634976.1"/>
    <property type="molecule type" value="Genomic_DNA"/>
</dbReference>
<evidence type="ECO:0000256" key="5">
    <source>
        <dbReference type="ARBA" id="ARBA00023002"/>
    </source>
</evidence>
<evidence type="ECO:0000256" key="4">
    <source>
        <dbReference type="ARBA" id="ARBA00022785"/>
    </source>
</evidence>